<accession>A0A918KXG2</accession>
<dbReference type="PROSITE" id="PS50943">
    <property type="entry name" value="HTH_CROC1"/>
    <property type="match status" value="1"/>
</dbReference>
<reference evidence="3" key="2">
    <citation type="submission" date="2020-09" db="EMBL/GenBank/DDBJ databases">
        <authorList>
            <person name="Sun Q."/>
            <person name="Ohkuma M."/>
        </authorList>
    </citation>
    <scope>NUCLEOTIDE SEQUENCE</scope>
    <source>
        <strain evidence="3">JCM 31311</strain>
    </source>
</reference>
<protein>
    <submittedName>
        <fullName evidence="3">Transcriptional regulator</fullName>
    </submittedName>
</protein>
<dbReference type="Proteomes" id="UP000603865">
    <property type="component" value="Unassembled WGS sequence"/>
</dbReference>
<comment type="caution">
    <text evidence="3">The sequence shown here is derived from an EMBL/GenBank/DDBJ whole genome shotgun (WGS) entry which is preliminary data.</text>
</comment>
<dbReference type="Pfam" id="PF01381">
    <property type="entry name" value="HTH_3"/>
    <property type="match status" value="1"/>
</dbReference>
<dbReference type="PANTHER" id="PTHR43236">
    <property type="entry name" value="ANTITOXIN HIGA1"/>
    <property type="match status" value="1"/>
</dbReference>
<dbReference type="CDD" id="cd00093">
    <property type="entry name" value="HTH_XRE"/>
    <property type="match status" value="1"/>
</dbReference>
<feature type="domain" description="HTH cro/C1-type" evidence="2">
    <location>
        <begin position="13"/>
        <end position="66"/>
    </location>
</feature>
<dbReference type="EMBL" id="BMQL01000098">
    <property type="protein sequence ID" value="GGR39821.1"/>
    <property type="molecule type" value="Genomic_DNA"/>
</dbReference>
<dbReference type="SUPFAM" id="SSF47413">
    <property type="entry name" value="lambda repressor-like DNA-binding domains"/>
    <property type="match status" value="1"/>
</dbReference>
<evidence type="ECO:0000259" key="2">
    <source>
        <dbReference type="PROSITE" id="PS50943"/>
    </source>
</evidence>
<dbReference type="InterPro" id="IPR010982">
    <property type="entry name" value="Lambda_DNA-bd_dom_sf"/>
</dbReference>
<dbReference type="GO" id="GO:0003677">
    <property type="term" value="F:DNA binding"/>
    <property type="evidence" value="ECO:0007669"/>
    <property type="project" value="InterPro"/>
</dbReference>
<gene>
    <name evidence="3" type="ORF">GCM10008957_55710</name>
</gene>
<evidence type="ECO:0000313" key="3">
    <source>
        <dbReference type="EMBL" id="GGR39821.1"/>
    </source>
</evidence>
<dbReference type="AlphaFoldDB" id="A0A918KXG2"/>
<reference evidence="3" key="1">
    <citation type="journal article" date="2014" name="Int. J. Syst. Evol. Microbiol.">
        <title>Complete genome sequence of Corynebacterium casei LMG S-19264T (=DSM 44701T), isolated from a smear-ripened cheese.</title>
        <authorList>
            <consortium name="US DOE Joint Genome Institute (JGI-PGF)"/>
            <person name="Walter F."/>
            <person name="Albersmeier A."/>
            <person name="Kalinowski J."/>
            <person name="Ruckert C."/>
        </authorList>
    </citation>
    <scope>NUCLEOTIDE SEQUENCE</scope>
    <source>
        <strain evidence="3">JCM 31311</strain>
    </source>
</reference>
<organism evidence="3 4">
    <name type="scientific">Deinococcus ruber</name>
    <dbReference type="NCBI Taxonomy" id="1848197"/>
    <lineage>
        <taxon>Bacteria</taxon>
        <taxon>Thermotogati</taxon>
        <taxon>Deinococcota</taxon>
        <taxon>Deinococci</taxon>
        <taxon>Deinococcales</taxon>
        <taxon>Deinococcaceae</taxon>
        <taxon>Deinococcus</taxon>
    </lineage>
</organism>
<evidence type="ECO:0000256" key="1">
    <source>
        <dbReference type="ARBA" id="ARBA00007227"/>
    </source>
</evidence>
<dbReference type="PANTHER" id="PTHR43236:SF1">
    <property type="entry name" value="BLL7220 PROTEIN"/>
    <property type="match status" value="1"/>
</dbReference>
<name>A0A918KXG2_9DEIO</name>
<dbReference type="RefSeq" id="WP_189093785.1">
    <property type="nucleotide sequence ID" value="NZ_BMQL01000098.1"/>
</dbReference>
<dbReference type="InterPro" id="IPR010359">
    <property type="entry name" value="IrrE_HExxH"/>
</dbReference>
<dbReference type="InterPro" id="IPR001387">
    <property type="entry name" value="Cro/C1-type_HTH"/>
</dbReference>
<dbReference type="Pfam" id="PF06114">
    <property type="entry name" value="Peptidase_M78"/>
    <property type="match status" value="1"/>
</dbReference>
<dbReference type="InterPro" id="IPR052345">
    <property type="entry name" value="Rad_response_metalloprotease"/>
</dbReference>
<proteinExistence type="inferred from homology"/>
<sequence>MSEDPLVFVGARLRQAREAFGLSVESLGDMLGVTRQAVDQFERGKHPSSEHFIKLCLVLNKPGSYFYRPILADYSNETIFFRKLKKAPITEIKSARSTTEWIGEIANLLDSEVDFPNLNLPVLPQPDSNPLLITEEYIELAANEVRRTWGLGDLPIGDLVGTMESNGIIVVRMNFHSHDIDGLSVWDKKIDRPFIILNADKASAVRSRFDAAHELGHLLLHRNISKDDLKAFDTSIEKQAHFFASCLLLPTQAFRKQIFTASMLELKSLKQYWKVSIAAMIMRLESLGVFDKSRSRLAWSNYIRRGWKVEEPFDDVWIPESPALFKQAIELLVEEKVYSNSQILELLFPEEVFLGKVSNLEPEFFRPSANLKLRAGHTNLKMG</sequence>
<evidence type="ECO:0000313" key="4">
    <source>
        <dbReference type="Proteomes" id="UP000603865"/>
    </source>
</evidence>
<dbReference type="Gene3D" id="1.10.10.2910">
    <property type="match status" value="1"/>
</dbReference>
<comment type="similarity">
    <text evidence="1">Belongs to the short-chain fatty acyl-CoA assimilation regulator (ScfR) family.</text>
</comment>
<keyword evidence="4" id="KW-1185">Reference proteome</keyword>
<dbReference type="Gene3D" id="1.10.260.40">
    <property type="entry name" value="lambda repressor-like DNA-binding domains"/>
    <property type="match status" value="1"/>
</dbReference>
<dbReference type="SMART" id="SM00530">
    <property type="entry name" value="HTH_XRE"/>
    <property type="match status" value="1"/>
</dbReference>